<name>A0A6C0K6S9_9ZZZZ</name>
<sequence>MSAAASAAARQTDIISARRENVLQSYKSAIALNHMLFCEGDDTATAEYIFPNQIVDANNIVNIFYNNNKKCRVVSIQKKTKVGADGLMIEIAKLLTTHIDDDFVVNPKNVRILTGMSNAGWEKDMKDKAPSCFKDKIFHHGQLKNAGLQNISNSLIIIDEIDTGDGEAQVLHTILKDAGILDVKHMEENNNRFVFISATMIKELYDLYRWGDLHELYKMTIPASYIGHKDFFDMGIVDDFYDLSKKDSADRWVREDIIEKYGEDYRVHIVRVKGNKGKGNADMVQDACIRKGVLFKNHTSKERLSPEEISSFFKEPLKQHIVIGIKGLFRRANLIPNRWKLRIGATHELWTPKPDNSVQIQGLTGRMSGYWREVIEGGHKTGPHRTSTKAIKEYEKAYNDPFGDNDYQTAGFTKKKGQVRAKTTMLTAKNILNLEPVDLPVIDNSISSDPSASVPIVINLTQDVFNTIKKKDKEWDITTIHNIIKNYSKDDTADTYDKIKTMEKIQVSQPETDTSYDKYITTFIRKAEEKTKYKILQPKQTDGALKYKDTYQIYLDNRGYKIIVSIYYGSRILRD</sequence>
<accession>A0A6C0K6S9</accession>
<protein>
    <submittedName>
        <fullName evidence="1">Uncharacterized protein</fullName>
    </submittedName>
</protein>
<reference evidence="1" key="1">
    <citation type="journal article" date="2020" name="Nature">
        <title>Giant virus diversity and host interactions through global metagenomics.</title>
        <authorList>
            <person name="Schulz F."/>
            <person name="Roux S."/>
            <person name="Paez-Espino D."/>
            <person name="Jungbluth S."/>
            <person name="Walsh D.A."/>
            <person name="Denef V.J."/>
            <person name="McMahon K.D."/>
            <person name="Konstantinidis K.T."/>
            <person name="Eloe-Fadrosh E.A."/>
            <person name="Kyrpides N.C."/>
            <person name="Woyke T."/>
        </authorList>
    </citation>
    <scope>NUCLEOTIDE SEQUENCE</scope>
    <source>
        <strain evidence="1">GVMAG-S-1101178-73</strain>
    </source>
</reference>
<organism evidence="1">
    <name type="scientific">viral metagenome</name>
    <dbReference type="NCBI Taxonomy" id="1070528"/>
    <lineage>
        <taxon>unclassified sequences</taxon>
        <taxon>metagenomes</taxon>
        <taxon>organismal metagenomes</taxon>
    </lineage>
</organism>
<dbReference type="AlphaFoldDB" id="A0A6C0K6S9"/>
<proteinExistence type="predicted"/>
<dbReference type="EMBL" id="MN740825">
    <property type="protein sequence ID" value="QHU13765.1"/>
    <property type="molecule type" value="Genomic_DNA"/>
</dbReference>
<evidence type="ECO:0000313" key="1">
    <source>
        <dbReference type="EMBL" id="QHU13765.1"/>
    </source>
</evidence>